<evidence type="ECO:0000256" key="1">
    <source>
        <dbReference type="SAM" id="Phobius"/>
    </source>
</evidence>
<evidence type="ECO:0000313" key="3">
    <source>
        <dbReference type="Proteomes" id="UP000297982"/>
    </source>
</evidence>
<sequence>MGNYRLSKLDRWRDKYGALVVALACLYSAISSWGQNWILTSFLVFSTIVCGAFGFFDIKRAFKEKDSR</sequence>
<keyword evidence="1" id="KW-0812">Transmembrane</keyword>
<gene>
    <name evidence="2" type="ORF">E4663_00610</name>
</gene>
<name>A0A4Z0H095_9BACI</name>
<dbReference type="AlphaFoldDB" id="A0A4Z0H095"/>
<protein>
    <submittedName>
        <fullName evidence="2">Uncharacterized protein</fullName>
    </submittedName>
</protein>
<keyword evidence="3" id="KW-1185">Reference proteome</keyword>
<keyword evidence="1" id="KW-0472">Membrane</keyword>
<comment type="caution">
    <text evidence="2">The sequence shown here is derived from an EMBL/GenBank/DDBJ whole genome shotgun (WGS) entry which is preliminary data.</text>
</comment>
<proteinExistence type="predicted"/>
<evidence type="ECO:0000313" key="2">
    <source>
        <dbReference type="EMBL" id="TGB03540.1"/>
    </source>
</evidence>
<reference evidence="2 3" key="1">
    <citation type="journal article" date="2003" name="Int. J. Syst. Evol. Microbiol.">
        <title>Halobacillus salinus sp. nov., isolated from a salt lake on the coast of the East Sea in Korea.</title>
        <authorList>
            <person name="Yoon J.H."/>
            <person name="Kang K.H."/>
            <person name="Park Y.H."/>
        </authorList>
    </citation>
    <scope>NUCLEOTIDE SEQUENCE [LARGE SCALE GENOMIC DNA]</scope>
    <source>
        <strain evidence="2 3">HSL-3</strain>
    </source>
</reference>
<organism evidence="2 3">
    <name type="scientific">Halobacillus salinus</name>
    <dbReference type="NCBI Taxonomy" id="192814"/>
    <lineage>
        <taxon>Bacteria</taxon>
        <taxon>Bacillati</taxon>
        <taxon>Bacillota</taxon>
        <taxon>Bacilli</taxon>
        <taxon>Bacillales</taxon>
        <taxon>Bacillaceae</taxon>
        <taxon>Halobacillus</taxon>
    </lineage>
</organism>
<keyword evidence="1" id="KW-1133">Transmembrane helix</keyword>
<dbReference type="Proteomes" id="UP000297982">
    <property type="component" value="Unassembled WGS sequence"/>
</dbReference>
<feature type="transmembrane region" description="Helical" evidence="1">
    <location>
        <begin position="36"/>
        <end position="58"/>
    </location>
</feature>
<feature type="transmembrane region" description="Helical" evidence="1">
    <location>
        <begin position="12"/>
        <end position="30"/>
    </location>
</feature>
<dbReference type="EMBL" id="SRJC01000001">
    <property type="protein sequence ID" value="TGB03540.1"/>
    <property type="molecule type" value="Genomic_DNA"/>
</dbReference>
<accession>A0A4Z0H095</accession>